<feature type="transmembrane region" description="Helical" evidence="1">
    <location>
        <begin position="257"/>
        <end position="277"/>
    </location>
</feature>
<feature type="transmembrane region" description="Helical" evidence="1">
    <location>
        <begin position="289"/>
        <end position="308"/>
    </location>
</feature>
<keyword evidence="4" id="KW-1185">Reference proteome</keyword>
<feature type="transmembrane region" description="Helical" evidence="1">
    <location>
        <begin position="227"/>
        <end position="245"/>
    </location>
</feature>
<organism evidence="3 4">
    <name type="scientific">Propioniferax innocua</name>
    <dbReference type="NCBI Taxonomy" id="1753"/>
    <lineage>
        <taxon>Bacteria</taxon>
        <taxon>Bacillati</taxon>
        <taxon>Actinomycetota</taxon>
        <taxon>Actinomycetes</taxon>
        <taxon>Propionibacteriales</taxon>
        <taxon>Propionibacteriaceae</taxon>
        <taxon>Propioniferax</taxon>
    </lineage>
</organism>
<keyword evidence="1" id="KW-0472">Membrane</keyword>
<feature type="transmembrane region" description="Helical" evidence="1">
    <location>
        <begin position="190"/>
        <end position="207"/>
    </location>
</feature>
<dbReference type="AlphaFoldDB" id="A0A542ZRE2"/>
<sequence>MALIMSAAASMLIGLNAGLTRLAVPAPVDSVELGTRHGPIMVFGFMGSLIALERAQALRNPLAYLAPALMSLGALALAIGPSPRLGHILLIDGTLAFTVVVFLLWRRAPVTLVAVQVLAAVLAALAAAFLFNHEVPAVIGLLTAFLVITITAERAELAQLSMGPSATRVPVVVAAGMSLGAVGSLADSEIGARILGATLLLTCGWLLRDDISRRFIRLDGQRRFLGAALLMGTLWLAVAGCVWLARGTGDAAYDTGIHAVFLGFGMSMIMAHAPIIFPTVLSRPLPYRPVMWAPLGMLHVGMVARVVGDLLHLTPLHQTGGIMTVLSMLLFGATAAYSAARG</sequence>
<feature type="transmembrane region" description="Helical" evidence="1">
    <location>
        <begin position="85"/>
        <end position="105"/>
    </location>
</feature>
<dbReference type="Proteomes" id="UP000316196">
    <property type="component" value="Unassembled WGS sequence"/>
</dbReference>
<feature type="transmembrane region" description="Helical" evidence="1">
    <location>
        <begin position="137"/>
        <end position="155"/>
    </location>
</feature>
<gene>
    <name evidence="3" type="ORF">FB460_0678</name>
</gene>
<evidence type="ECO:0000313" key="3">
    <source>
        <dbReference type="EMBL" id="TQL62887.1"/>
    </source>
</evidence>
<feature type="transmembrane region" description="Helical" evidence="1">
    <location>
        <begin position="112"/>
        <end position="131"/>
    </location>
</feature>
<feature type="chain" id="PRO_5039322590" evidence="2">
    <location>
        <begin position="18"/>
        <end position="342"/>
    </location>
</feature>
<feature type="signal peptide" evidence="2">
    <location>
        <begin position="1"/>
        <end position="17"/>
    </location>
</feature>
<feature type="transmembrane region" description="Helical" evidence="1">
    <location>
        <begin position="38"/>
        <end position="55"/>
    </location>
</feature>
<feature type="transmembrane region" description="Helical" evidence="1">
    <location>
        <begin position="167"/>
        <end position="184"/>
    </location>
</feature>
<accession>A0A542ZRE2</accession>
<protein>
    <submittedName>
        <fullName evidence="3">Uncharacterized protein</fullName>
    </submittedName>
</protein>
<keyword evidence="2" id="KW-0732">Signal</keyword>
<keyword evidence="1" id="KW-0812">Transmembrane</keyword>
<comment type="caution">
    <text evidence="3">The sequence shown here is derived from an EMBL/GenBank/DDBJ whole genome shotgun (WGS) entry which is preliminary data.</text>
</comment>
<dbReference type="EMBL" id="VFOR01000001">
    <property type="protein sequence ID" value="TQL62887.1"/>
    <property type="molecule type" value="Genomic_DNA"/>
</dbReference>
<evidence type="ECO:0000256" key="2">
    <source>
        <dbReference type="SAM" id="SignalP"/>
    </source>
</evidence>
<feature type="transmembrane region" description="Helical" evidence="1">
    <location>
        <begin position="320"/>
        <end position="340"/>
    </location>
</feature>
<proteinExistence type="predicted"/>
<name>A0A542ZRE2_9ACTN</name>
<reference evidence="3 4" key="1">
    <citation type="submission" date="2019-06" db="EMBL/GenBank/DDBJ databases">
        <title>Sequencing the genomes of 1000 actinobacteria strains.</title>
        <authorList>
            <person name="Klenk H.-P."/>
        </authorList>
    </citation>
    <scope>NUCLEOTIDE SEQUENCE [LARGE SCALE GENOMIC DNA]</scope>
    <source>
        <strain evidence="3 4">DSM 8251</strain>
    </source>
</reference>
<evidence type="ECO:0000313" key="4">
    <source>
        <dbReference type="Proteomes" id="UP000316196"/>
    </source>
</evidence>
<evidence type="ECO:0000256" key="1">
    <source>
        <dbReference type="SAM" id="Phobius"/>
    </source>
</evidence>
<keyword evidence="1" id="KW-1133">Transmembrane helix</keyword>
<feature type="transmembrane region" description="Helical" evidence="1">
    <location>
        <begin position="62"/>
        <end position="79"/>
    </location>
</feature>